<sequence>MQVLTLKEWAEKRYKSRPPSLTTLSRYARLGFFCPPARKEGGMWRVREDADLVGMLAIPSINTFDDPILRKILKDDRTTS</sequence>
<gene>
    <name evidence="4" type="ORF">BN1804_00274</name>
</gene>
<evidence type="ECO:0000259" key="3">
    <source>
        <dbReference type="Pfam" id="PF07825"/>
    </source>
</evidence>
<dbReference type="GO" id="GO:0003677">
    <property type="term" value="F:DNA binding"/>
    <property type="evidence" value="ECO:0007669"/>
    <property type="project" value="UniProtKB-KW"/>
</dbReference>
<feature type="domain" description="Excisionase-like" evidence="3">
    <location>
        <begin position="4"/>
        <end position="62"/>
    </location>
</feature>
<dbReference type="SUPFAM" id="SSF46955">
    <property type="entry name" value="Putative DNA-binding domain"/>
    <property type="match status" value="1"/>
</dbReference>
<evidence type="ECO:0000256" key="1">
    <source>
        <dbReference type="ARBA" id="ARBA00023125"/>
    </source>
</evidence>
<dbReference type="GO" id="GO:0006310">
    <property type="term" value="P:DNA recombination"/>
    <property type="evidence" value="ECO:0007669"/>
    <property type="project" value="UniProtKB-KW"/>
</dbReference>
<dbReference type="EMBL" id="CVRY01000001">
    <property type="protein sequence ID" value="CRL59114.1"/>
    <property type="molecule type" value="Genomic_DNA"/>
</dbReference>
<dbReference type="Pfam" id="PF07825">
    <property type="entry name" value="Exc"/>
    <property type="match status" value="1"/>
</dbReference>
<dbReference type="InterPro" id="IPR038137">
    <property type="entry name" value="Excisionase-like_sf"/>
</dbReference>
<organism evidence="4 5">
    <name type="scientific">Proteus penneri</name>
    <dbReference type="NCBI Taxonomy" id="102862"/>
    <lineage>
        <taxon>Bacteria</taxon>
        <taxon>Pseudomonadati</taxon>
        <taxon>Pseudomonadota</taxon>
        <taxon>Gammaproteobacteria</taxon>
        <taxon>Enterobacterales</taxon>
        <taxon>Morganellaceae</taxon>
        <taxon>Proteus</taxon>
    </lineage>
</organism>
<proteinExistence type="predicted"/>
<dbReference type="AlphaFoldDB" id="A0A0G4Q0E9"/>
<accession>A0A0G4Q0E9</accession>
<dbReference type="InterPro" id="IPR009061">
    <property type="entry name" value="DNA-bd_dom_put_sf"/>
</dbReference>
<dbReference type="InterPro" id="IPR012884">
    <property type="entry name" value="Excisionase-like"/>
</dbReference>
<name>A0A0G4Q0E9_9GAMM</name>
<dbReference type="Proteomes" id="UP000183920">
    <property type="component" value="Unassembled WGS sequence"/>
</dbReference>
<dbReference type="Gene3D" id="1.10.1660.20">
    <property type="match status" value="1"/>
</dbReference>
<reference evidence="5" key="1">
    <citation type="submission" date="2015-06" db="EMBL/GenBank/DDBJ databases">
        <authorList>
            <person name="Urmite Genomes"/>
        </authorList>
    </citation>
    <scope>NUCLEOTIDE SEQUENCE [LARGE SCALE GENOMIC DNA]</scope>
    <source>
        <strain evidence="5">CSUR P1867</strain>
    </source>
</reference>
<evidence type="ECO:0000256" key="2">
    <source>
        <dbReference type="ARBA" id="ARBA00023172"/>
    </source>
</evidence>
<protein>
    <submittedName>
        <fullName evidence="4">Excisionase-like protein</fullName>
    </submittedName>
</protein>
<evidence type="ECO:0000313" key="4">
    <source>
        <dbReference type="EMBL" id="CRL59114.1"/>
    </source>
</evidence>
<keyword evidence="2" id="KW-0233">DNA recombination</keyword>
<dbReference type="RefSeq" id="WP_023582493.1">
    <property type="nucleotide sequence ID" value="NZ_CAXOSF010000051.1"/>
</dbReference>
<keyword evidence="1" id="KW-0238">DNA-binding</keyword>
<evidence type="ECO:0000313" key="5">
    <source>
        <dbReference type="Proteomes" id="UP000183920"/>
    </source>
</evidence>